<dbReference type="Pfam" id="PF14492">
    <property type="entry name" value="EFG_III"/>
    <property type="match status" value="1"/>
</dbReference>
<dbReference type="PANTHER" id="PTHR43261:SF1">
    <property type="entry name" value="RIBOSOME-RELEASING FACTOR 2, MITOCHONDRIAL"/>
    <property type="match status" value="1"/>
</dbReference>
<evidence type="ECO:0000256" key="4">
    <source>
        <dbReference type="ARBA" id="ARBA00022917"/>
    </source>
</evidence>
<proteinExistence type="inferred from homology"/>
<evidence type="ECO:0000313" key="10">
    <source>
        <dbReference type="EMBL" id="TWF41604.1"/>
    </source>
</evidence>
<dbReference type="GO" id="GO:0003924">
    <property type="term" value="F:GTPase activity"/>
    <property type="evidence" value="ECO:0007669"/>
    <property type="project" value="InterPro"/>
</dbReference>
<dbReference type="InterPro" id="IPR027417">
    <property type="entry name" value="P-loop_NTPase"/>
</dbReference>
<evidence type="ECO:0000256" key="2">
    <source>
        <dbReference type="ARBA" id="ARBA00022741"/>
    </source>
</evidence>
<keyword evidence="3 7" id="KW-0251">Elongation factor</keyword>
<dbReference type="HAMAP" id="MF_00054_B">
    <property type="entry name" value="EF_G_EF_2_B"/>
    <property type="match status" value="1"/>
</dbReference>
<dbReference type="CDD" id="cd16262">
    <property type="entry name" value="EFG_III"/>
    <property type="match status" value="1"/>
</dbReference>
<dbReference type="InterPro" id="IPR014721">
    <property type="entry name" value="Ribsml_uS5_D2-typ_fold_subgr"/>
</dbReference>
<comment type="function">
    <text evidence="6 7">Catalyzes the GTP-dependent ribosomal translocation step during translation elongation. During this step, the ribosome changes from the pre-translocational (PRE) to the post-translocational (POST) state as the newly formed A-site-bound peptidyl-tRNA and P-site-bound deacylated tRNA move to the P and E sites, respectively. Catalyzes the coordinated movement of the two tRNA molecules, the mRNA and conformational changes in the ribosome.</text>
</comment>
<evidence type="ECO:0000256" key="7">
    <source>
        <dbReference type="HAMAP-Rule" id="MF_00054"/>
    </source>
</evidence>
<dbReference type="FunFam" id="3.30.70.240:FF:000001">
    <property type="entry name" value="Elongation factor G"/>
    <property type="match status" value="1"/>
</dbReference>
<keyword evidence="7" id="KW-0963">Cytoplasm</keyword>
<name>A0A561PU12_9BACT</name>
<evidence type="ECO:0000256" key="6">
    <source>
        <dbReference type="ARBA" id="ARBA00024731"/>
    </source>
</evidence>
<comment type="similarity">
    <text evidence="1 7">Belongs to the TRAFAC class translation factor GTPase superfamily. Classic translation factor GTPase family. EF-G/EF-2 subfamily.</text>
</comment>
<dbReference type="CDD" id="cd04088">
    <property type="entry name" value="EFG_mtEFG_II"/>
    <property type="match status" value="1"/>
</dbReference>
<dbReference type="InterPro" id="IPR020568">
    <property type="entry name" value="Ribosomal_Su5_D2-typ_SF"/>
</dbReference>
<dbReference type="OrthoDB" id="9801591at2"/>
<feature type="domain" description="Tr-type G" evidence="9">
    <location>
        <begin position="5"/>
        <end position="284"/>
    </location>
</feature>
<reference evidence="10 11" key="1">
    <citation type="submission" date="2019-06" db="EMBL/GenBank/DDBJ databases">
        <title>Sorghum-associated microbial communities from plants grown in Nebraska, USA.</title>
        <authorList>
            <person name="Schachtman D."/>
        </authorList>
    </citation>
    <scope>NUCLEOTIDE SEQUENCE [LARGE SCALE GENOMIC DNA]</scope>
    <source>
        <strain evidence="10 11">1209</strain>
    </source>
</reference>
<dbReference type="Pfam" id="PF22042">
    <property type="entry name" value="EF-G_D2"/>
    <property type="match status" value="1"/>
</dbReference>
<dbReference type="GO" id="GO:0003746">
    <property type="term" value="F:translation elongation factor activity"/>
    <property type="evidence" value="ECO:0007669"/>
    <property type="project" value="UniProtKB-UniRule"/>
</dbReference>
<dbReference type="Pfam" id="PF00679">
    <property type="entry name" value="EFG_C"/>
    <property type="match status" value="1"/>
</dbReference>
<keyword evidence="11" id="KW-1185">Reference proteome</keyword>
<feature type="binding site" evidence="7">
    <location>
        <begin position="14"/>
        <end position="21"/>
    </location>
    <ligand>
        <name>GTP</name>
        <dbReference type="ChEBI" id="CHEBI:37565"/>
    </ligand>
</feature>
<dbReference type="Pfam" id="PF00009">
    <property type="entry name" value="GTP_EFTU"/>
    <property type="match status" value="1"/>
</dbReference>
<dbReference type="SUPFAM" id="SSF50447">
    <property type="entry name" value="Translation proteins"/>
    <property type="match status" value="1"/>
</dbReference>
<dbReference type="InterPro" id="IPR009022">
    <property type="entry name" value="EFG_III"/>
</dbReference>
<dbReference type="SMART" id="SM00838">
    <property type="entry name" value="EFG_C"/>
    <property type="match status" value="1"/>
</dbReference>
<sequence>MKRLADFRNIGIMAHVDAGKTTLTERMLYFTGLTHKLGNVDDGNTVMDTDPQEEKRGITISSAAITTYWKYNDNTWQINIIDTPGHVDFTAEVERSLRVLDSAIAVFCARSGVQPQSETVWHQANHYQIPRIAFINKMDRQGADFRRVVQEIRERLNANVLPVQIPIGAEDDFSGVIDLIAMKALVWTTDDGKTYETRDIPAALLEDAQAARRYLLEELSLLDESLLNKYASDPATISTTDIHRALRNATIRLEAVPVLAGAAFKNKGIQPLLDAVAAWLPAPSDIAEVKATDPDTDNTVTITASEQSPLAALAFKIITDDFVGKLTLVRVYAGVLRNGDTLWNGRTGRKVRISRLMRIMSDKYETVNEIGAGDIGAVVGLKDVKTGDSLADPDHRVLLEKISFPEPMIGYAIEAKSSRDNDKLGEALSRLLDEDPTLSVTVDNATGQTILKGMGELHLEVVLEKLATQYQVQVNKGQPQIAYKEIFTKVVTHREIYKKQNGGSGNFANIEFELSPRADDEPGLEFINEIKGGAIPKEFIPAISKGFESAMLNGALAGYPLKSMRIRLLDGAIHPTDSHALDFEHAAVIGFKNVAAQAAPRLLEPWMKVSVTLPEEYTGAVTGDLNRRRGLIKQIATETQVQTITAMVPLSELFGYITALRTLTSGRATASLTFEQYQAVPGNISQQVLAK</sequence>
<dbReference type="SMART" id="SM00889">
    <property type="entry name" value="EFG_IV"/>
    <property type="match status" value="1"/>
</dbReference>
<dbReference type="FunFam" id="2.40.30.10:FF:000006">
    <property type="entry name" value="Elongation factor G"/>
    <property type="match status" value="1"/>
</dbReference>
<dbReference type="SUPFAM" id="SSF54211">
    <property type="entry name" value="Ribosomal protein S5 domain 2-like"/>
    <property type="match status" value="1"/>
</dbReference>
<dbReference type="CDD" id="cd03713">
    <property type="entry name" value="EFG_mtEFG_C"/>
    <property type="match status" value="1"/>
</dbReference>
<protein>
    <recommendedName>
        <fullName evidence="7 8">Elongation factor G</fullName>
        <shortName evidence="7">EF-G</shortName>
    </recommendedName>
</protein>
<keyword evidence="2 7" id="KW-0547">Nucleotide-binding</keyword>
<evidence type="ECO:0000256" key="5">
    <source>
        <dbReference type="ARBA" id="ARBA00023134"/>
    </source>
</evidence>
<dbReference type="GO" id="GO:0005737">
    <property type="term" value="C:cytoplasm"/>
    <property type="evidence" value="ECO:0007669"/>
    <property type="project" value="UniProtKB-SubCell"/>
</dbReference>
<comment type="caution">
    <text evidence="10">The sequence shown here is derived from an EMBL/GenBank/DDBJ whole genome shotgun (WGS) entry which is preliminary data.</text>
</comment>
<dbReference type="InterPro" id="IPR009000">
    <property type="entry name" value="Transl_B-barrel_sf"/>
</dbReference>
<dbReference type="Pfam" id="PF03764">
    <property type="entry name" value="EFG_IV"/>
    <property type="match status" value="1"/>
</dbReference>
<dbReference type="GO" id="GO:0032790">
    <property type="term" value="P:ribosome disassembly"/>
    <property type="evidence" value="ECO:0007669"/>
    <property type="project" value="TreeGrafter"/>
</dbReference>
<dbReference type="PROSITE" id="PS51722">
    <property type="entry name" value="G_TR_2"/>
    <property type="match status" value="1"/>
</dbReference>
<dbReference type="InterPro" id="IPR000640">
    <property type="entry name" value="EFG_V-like"/>
</dbReference>
<dbReference type="Proteomes" id="UP000320811">
    <property type="component" value="Unassembled WGS sequence"/>
</dbReference>
<evidence type="ECO:0000256" key="1">
    <source>
        <dbReference type="ARBA" id="ARBA00005870"/>
    </source>
</evidence>
<dbReference type="GO" id="GO:0005525">
    <property type="term" value="F:GTP binding"/>
    <property type="evidence" value="ECO:0007669"/>
    <property type="project" value="UniProtKB-UniRule"/>
</dbReference>
<dbReference type="NCBIfam" id="TIGR00484">
    <property type="entry name" value="EF-G"/>
    <property type="match status" value="1"/>
</dbReference>
<dbReference type="SUPFAM" id="SSF52540">
    <property type="entry name" value="P-loop containing nucleoside triphosphate hydrolases"/>
    <property type="match status" value="1"/>
</dbReference>
<dbReference type="CDD" id="cd01886">
    <property type="entry name" value="EF-G"/>
    <property type="match status" value="1"/>
</dbReference>
<comment type="subcellular location">
    <subcellularLocation>
        <location evidence="7">Cytoplasm</location>
    </subcellularLocation>
</comment>
<dbReference type="Gene3D" id="3.30.230.10">
    <property type="match status" value="1"/>
</dbReference>
<dbReference type="NCBIfam" id="NF009381">
    <property type="entry name" value="PRK12740.1-5"/>
    <property type="match status" value="1"/>
</dbReference>
<evidence type="ECO:0000256" key="8">
    <source>
        <dbReference type="NCBIfam" id="TIGR00484"/>
    </source>
</evidence>
<gene>
    <name evidence="7" type="primary">fusA</name>
    <name evidence="10" type="ORF">FHW36_103408</name>
</gene>
<accession>A0A561PU12</accession>
<keyword evidence="5 7" id="KW-0342">GTP-binding</keyword>
<dbReference type="InterPro" id="IPR041095">
    <property type="entry name" value="EFG_II"/>
</dbReference>
<dbReference type="InterPro" id="IPR035647">
    <property type="entry name" value="EFG_III/V"/>
</dbReference>
<evidence type="ECO:0000259" key="9">
    <source>
        <dbReference type="PROSITE" id="PS51722"/>
    </source>
</evidence>
<dbReference type="EMBL" id="VIWO01000003">
    <property type="protein sequence ID" value="TWF41604.1"/>
    <property type="molecule type" value="Genomic_DNA"/>
</dbReference>
<dbReference type="InterPro" id="IPR005225">
    <property type="entry name" value="Small_GTP-bd"/>
</dbReference>
<dbReference type="FunFam" id="3.40.50.300:FF:000029">
    <property type="entry name" value="Elongation factor G"/>
    <property type="match status" value="1"/>
</dbReference>
<feature type="binding site" evidence="7">
    <location>
        <begin position="136"/>
        <end position="139"/>
    </location>
    <ligand>
        <name>GTP</name>
        <dbReference type="ChEBI" id="CHEBI:37565"/>
    </ligand>
</feature>
<keyword evidence="4 7" id="KW-0648">Protein biosynthesis</keyword>
<dbReference type="SUPFAM" id="SSF54980">
    <property type="entry name" value="EF-G C-terminal domain-like"/>
    <property type="match status" value="2"/>
</dbReference>
<evidence type="ECO:0000256" key="3">
    <source>
        <dbReference type="ARBA" id="ARBA00022768"/>
    </source>
</evidence>
<dbReference type="InterPro" id="IPR004540">
    <property type="entry name" value="Transl_elong_EFG/EF2"/>
</dbReference>
<feature type="binding site" evidence="7">
    <location>
        <begin position="82"/>
        <end position="86"/>
    </location>
    <ligand>
        <name>GTP</name>
        <dbReference type="ChEBI" id="CHEBI:37565"/>
    </ligand>
</feature>
<dbReference type="Gene3D" id="3.30.70.870">
    <property type="entry name" value="Elongation Factor G (Translational Gtpase), domain 3"/>
    <property type="match status" value="1"/>
</dbReference>
<dbReference type="NCBIfam" id="TIGR00231">
    <property type="entry name" value="small_GTP"/>
    <property type="match status" value="1"/>
</dbReference>
<dbReference type="Gene3D" id="3.30.70.240">
    <property type="match status" value="1"/>
</dbReference>
<dbReference type="AlphaFoldDB" id="A0A561PU12"/>
<dbReference type="PRINTS" id="PR00315">
    <property type="entry name" value="ELONGATNFCT"/>
</dbReference>
<dbReference type="PANTHER" id="PTHR43261">
    <property type="entry name" value="TRANSLATION ELONGATION FACTOR G-RELATED"/>
    <property type="match status" value="1"/>
</dbReference>
<dbReference type="InterPro" id="IPR005517">
    <property type="entry name" value="Transl_elong_EFG/EF2_IV"/>
</dbReference>
<dbReference type="InterPro" id="IPR053905">
    <property type="entry name" value="EF-G-like_DII"/>
</dbReference>
<dbReference type="RefSeq" id="WP_145669781.1">
    <property type="nucleotide sequence ID" value="NZ_VIWO01000003.1"/>
</dbReference>
<dbReference type="Gene3D" id="2.40.30.10">
    <property type="entry name" value="Translation factors"/>
    <property type="match status" value="1"/>
</dbReference>
<evidence type="ECO:0000313" key="11">
    <source>
        <dbReference type="Proteomes" id="UP000320811"/>
    </source>
</evidence>
<dbReference type="InterPro" id="IPR035649">
    <property type="entry name" value="EFG_V"/>
</dbReference>
<dbReference type="Gene3D" id="3.40.50.300">
    <property type="entry name" value="P-loop containing nucleotide triphosphate hydrolases"/>
    <property type="match status" value="1"/>
</dbReference>
<dbReference type="InterPro" id="IPR000795">
    <property type="entry name" value="T_Tr_GTP-bd_dom"/>
</dbReference>
<organism evidence="10 11">
    <name type="scientific">Chitinophaga polysaccharea</name>
    <dbReference type="NCBI Taxonomy" id="1293035"/>
    <lineage>
        <taxon>Bacteria</taxon>
        <taxon>Pseudomonadati</taxon>
        <taxon>Bacteroidota</taxon>
        <taxon>Chitinophagia</taxon>
        <taxon>Chitinophagales</taxon>
        <taxon>Chitinophagaceae</taxon>
        <taxon>Chitinophaga</taxon>
    </lineage>
</organism>
<dbReference type="FunFam" id="3.30.70.870:FF:000002">
    <property type="entry name" value="Translation elongation factor 2"/>
    <property type="match status" value="1"/>
</dbReference>